<gene>
    <name evidence="1" type="ORF">SDC9_105313</name>
</gene>
<sequence length="475" mass="55728">MQIKQALFKKYISLFISVSAIFFVSCKQNSDNSEISFDLNITVTDPTGEKIENATVELYNSLEERNFGRNIIISKQTDANGFVNITGNELPKNHQQLEKINGVYYLNIFRQSLRKQVETKFMDFRDNKKVEQIVQLENANAKTITVKVAVVYENPVLLPQNKRFHELFITPGYSFKWNNPIELSRNYEKALEEASGYTVDYQIVKEIDADRLFTFLKNDPQKKLLSVEDVAEYLKEDNWNTFKTSGTSYDYNAMVQHYGFDKMRDNGEIHEVWVWTFPYGGMWESHMMGKDAFWINSPPNENPSCTELLSIMGLNYERDLACALESYGHRFESTMMQVYGWWDYDNKTDLSQLSTWEKYSAYGLIYEKFEKGKAQVGNVHFPPNGEQDYDFGNTTYVISYVDQWLNYPYLRETDARKINREEWGASEGSYHLGWMKYYLSHIPRYKGINPNDGKLNNWWHYVVDYNSAIKKQTID</sequence>
<dbReference type="AlphaFoldDB" id="A0A645AZ74"/>
<name>A0A645AZ74_9ZZZZ</name>
<comment type="caution">
    <text evidence="1">The sequence shown here is derived from an EMBL/GenBank/DDBJ whole genome shotgun (WGS) entry which is preliminary data.</text>
</comment>
<proteinExistence type="predicted"/>
<protein>
    <submittedName>
        <fullName evidence="1">Uncharacterized protein</fullName>
    </submittedName>
</protein>
<accession>A0A645AZ74</accession>
<dbReference type="EMBL" id="VSSQ01016786">
    <property type="protein sequence ID" value="MPM58482.1"/>
    <property type="molecule type" value="Genomic_DNA"/>
</dbReference>
<reference evidence="1" key="1">
    <citation type="submission" date="2019-08" db="EMBL/GenBank/DDBJ databases">
        <authorList>
            <person name="Kucharzyk K."/>
            <person name="Murdoch R.W."/>
            <person name="Higgins S."/>
            <person name="Loffler F."/>
        </authorList>
    </citation>
    <scope>NUCLEOTIDE SEQUENCE</scope>
</reference>
<organism evidence="1">
    <name type="scientific">bioreactor metagenome</name>
    <dbReference type="NCBI Taxonomy" id="1076179"/>
    <lineage>
        <taxon>unclassified sequences</taxon>
        <taxon>metagenomes</taxon>
        <taxon>ecological metagenomes</taxon>
    </lineage>
</organism>
<dbReference type="PROSITE" id="PS51257">
    <property type="entry name" value="PROKAR_LIPOPROTEIN"/>
    <property type="match status" value="1"/>
</dbReference>
<evidence type="ECO:0000313" key="1">
    <source>
        <dbReference type="EMBL" id="MPM58482.1"/>
    </source>
</evidence>